<reference evidence="3" key="3">
    <citation type="submission" date="2025-09" db="UniProtKB">
        <authorList>
            <consortium name="Ensembl"/>
        </authorList>
    </citation>
    <scope>IDENTIFICATION</scope>
</reference>
<dbReference type="STRING" id="161767.ENSAPEP00000005282"/>
<keyword evidence="2" id="KW-0732">Signal</keyword>
<feature type="signal peptide" evidence="2">
    <location>
        <begin position="1"/>
        <end position="17"/>
    </location>
</feature>
<dbReference type="OMA" id="MLQVECI"/>
<reference evidence="3 4" key="1">
    <citation type="submission" date="2018-03" db="EMBL/GenBank/DDBJ databases">
        <title>Finding Nemo's genes: A chromosome-scale reference assembly of the genome of the orange clownfish Amphiprion percula.</title>
        <authorList>
            <person name="Lehmann R."/>
        </authorList>
    </citation>
    <scope>NUCLEOTIDE SEQUENCE</scope>
</reference>
<reference evidence="3" key="2">
    <citation type="submission" date="2025-08" db="UniProtKB">
        <authorList>
            <consortium name="Ensembl"/>
        </authorList>
    </citation>
    <scope>IDENTIFICATION</scope>
</reference>
<proteinExistence type="predicted"/>
<feature type="region of interest" description="Disordered" evidence="1">
    <location>
        <begin position="71"/>
        <end position="93"/>
    </location>
</feature>
<accession>A0A3P8RZJ7</accession>
<dbReference type="AlphaFoldDB" id="A0A3P8RZJ7"/>
<name>A0A3P8RZJ7_AMPPE</name>
<dbReference type="Proteomes" id="UP000265080">
    <property type="component" value="Chromosome 6"/>
</dbReference>
<dbReference type="InterPro" id="IPR036397">
    <property type="entry name" value="RNaseH_sf"/>
</dbReference>
<evidence type="ECO:0000313" key="3">
    <source>
        <dbReference type="Ensembl" id="ENSAPEP00000005282.1"/>
    </source>
</evidence>
<keyword evidence="4" id="KW-1185">Reference proteome</keyword>
<feature type="compositionally biased region" description="Basic and acidic residues" evidence="1">
    <location>
        <begin position="74"/>
        <end position="93"/>
    </location>
</feature>
<organism evidence="3 4">
    <name type="scientific">Amphiprion percula</name>
    <name type="common">Orange clownfish</name>
    <name type="synonym">Lutjanus percula</name>
    <dbReference type="NCBI Taxonomy" id="161767"/>
    <lineage>
        <taxon>Eukaryota</taxon>
        <taxon>Metazoa</taxon>
        <taxon>Chordata</taxon>
        <taxon>Craniata</taxon>
        <taxon>Vertebrata</taxon>
        <taxon>Euteleostomi</taxon>
        <taxon>Actinopterygii</taxon>
        <taxon>Neopterygii</taxon>
        <taxon>Teleostei</taxon>
        <taxon>Neoteleostei</taxon>
        <taxon>Acanthomorphata</taxon>
        <taxon>Ovalentaria</taxon>
        <taxon>Pomacentridae</taxon>
        <taxon>Amphiprion</taxon>
    </lineage>
</organism>
<evidence type="ECO:0000313" key="4">
    <source>
        <dbReference type="Proteomes" id="UP000265080"/>
    </source>
</evidence>
<evidence type="ECO:0000256" key="2">
    <source>
        <dbReference type="SAM" id="SignalP"/>
    </source>
</evidence>
<sequence>FLMSVIGMLQVECIVLAVKHGGWSVMIWGPMSAKGVVETLFIDCMTNVGGYDKLLADMIIPSLQMPGRRTILHHGNDPKHTAKNQKECQKKKEVKNLVKSVA</sequence>
<dbReference type="GeneTree" id="ENSGT01120000273749"/>
<evidence type="ECO:0000256" key="1">
    <source>
        <dbReference type="SAM" id="MobiDB-lite"/>
    </source>
</evidence>
<protein>
    <recommendedName>
        <fullName evidence="5">Tc1-like transposase DDE domain-containing protein</fullName>
    </recommendedName>
</protein>
<dbReference type="Ensembl" id="ENSAPET00000005422.1">
    <property type="protein sequence ID" value="ENSAPEP00000005282.1"/>
    <property type="gene ID" value="ENSAPEG00000003787.1"/>
</dbReference>
<dbReference type="GO" id="GO:0003676">
    <property type="term" value="F:nucleic acid binding"/>
    <property type="evidence" value="ECO:0007669"/>
    <property type="project" value="InterPro"/>
</dbReference>
<feature type="chain" id="PRO_5017946648" description="Tc1-like transposase DDE domain-containing protein" evidence="2">
    <location>
        <begin position="18"/>
        <end position="102"/>
    </location>
</feature>
<dbReference type="Gene3D" id="3.30.420.10">
    <property type="entry name" value="Ribonuclease H-like superfamily/Ribonuclease H"/>
    <property type="match status" value="1"/>
</dbReference>
<evidence type="ECO:0008006" key="5">
    <source>
        <dbReference type="Google" id="ProtNLM"/>
    </source>
</evidence>